<dbReference type="Gene3D" id="3.40.50.410">
    <property type="entry name" value="von Willebrand factor, type A domain"/>
    <property type="match status" value="1"/>
</dbReference>
<feature type="region of interest" description="Disordered" evidence="1">
    <location>
        <begin position="478"/>
        <end position="503"/>
    </location>
</feature>
<dbReference type="PANTHER" id="PTHR36846">
    <property type="entry name" value="PROTEIN VIAA"/>
    <property type="match status" value="1"/>
</dbReference>
<dbReference type="GO" id="GO:0005829">
    <property type="term" value="C:cytosol"/>
    <property type="evidence" value="ECO:0007669"/>
    <property type="project" value="TreeGrafter"/>
</dbReference>
<dbReference type="InterPro" id="IPR008912">
    <property type="entry name" value="Uncharacterised_CoxE"/>
</dbReference>
<feature type="region of interest" description="Disordered" evidence="1">
    <location>
        <begin position="515"/>
        <end position="541"/>
    </location>
</feature>
<proteinExistence type="predicted"/>
<dbReference type="InterPro" id="IPR036465">
    <property type="entry name" value="vWFA_dom_sf"/>
</dbReference>
<dbReference type="RefSeq" id="WP_094269186.1">
    <property type="nucleotide sequence ID" value="NZ_NOIH01000018.1"/>
</dbReference>
<comment type="caution">
    <text evidence="2">The sequence shown here is derived from an EMBL/GenBank/DDBJ whole genome shotgun (WGS) entry which is preliminary data.</text>
</comment>
<dbReference type="EMBL" id="NOIH01000018">
    <property type="protein sequence ID" value="OYD53074.1"/>
    <property type="molecule type" value="Genomic_DNA"/>
</dbReference>
<name>A0A235EVP2_9RHOO</name>
<gene>
    <name evidence="2" type="ORF">CGK74_14610</name>
</gene>
<evidence type="ECO:0000256" key="1">
    <source>
        <dbReference type="SAM" id="MobiDB-lite"/>
    </source>
</evidence>
<dbReference type="SUPFAM" id="SSF53300">
    <property type="entry name" value="vWA-like"/>
    <property type="match status" value="1"/>
</dbReference>
<organism evidence="2 3">
    <name type="scientific">Thauera propionica</name>
    <dbReference type="NCBI Taxonomy" id="2019431"/>
    <lineage>
        <taxon>Bacteria</taxon>
        <taxon>Pseudomonadati</taxon>
        <taxon>Pseudomonadota</taxon>
        <taxon>Betaproteobacteria</taxon>
        <taxon>Rhodocyclales</taxon>
        <taxon>Zoogloeaceae</taxon>
        <taxon>Thauera</taxon>
    </lineage>
</organism>
<sequence>MSDVQPAPCLFEPLEARLAVLDALPRALWLGGMTHAAGRLEPRLLALQAWRGLLSQGVNPLDDFSPGPASDADWPAHALRAPLKTSFDHLQLARYCQAHTDLADLVLQSLLFHLDLVVDYRDRGADEAIAARMAVEAFHSDWAERCGEIDELVAAFGELGDLLKNTRWDTLRGLLRSREWQDVVRIRKLVERLPELARVIRSLGRAQPVEPEPADSQQVQCVMSPALELQADAHMQRVPEMPGETRGVHRSDRLARMLPAEAMLLGHPRLRLVWHARRAERALLCYEDDDRLRERHYHSTPVPRPQPRLAPAPRLVMGPMLVCVDTSGSMEGGAEAVAKAVVLEAVRTAHAQHRPCHVFAFGGEGEVVEMSLALDTEGVSQLARFLGQGFHGGTDICGPIERALARLEAEDWRLADLLIASDGEFGATPAVAARLQQVRREQGLRVQGVLIGDRETIGLLELSDAIFWVREWRRFGQPGETGRHGAGGEGGDGGGSPVHSSRLTADYFPGALRTPDNLARTLSPEAAAAAVRAGRRRDEAS</sequence>
<dbReference type="Pfam" id="PF05762">
    <property type="entry name" value="VWA_CoxE"/>
    <property type="match status" value="1"/>
</dbReference>
<keyword evidence="3" id="KW-1185">Reference proteome</keyword>
<dbReference type="Proteomes" id="UP000215181">
    <property type="component" value="Unassembled WGS sequence"/>
</dbReference>
<feature type="compositionally biased region" description="Gly residues" evidence="1">
    <location>
        <begin position="484"/>
        <end position="496"/>
    </location>
</feature>
<dbReference type="AlphaFoldDB" id="A0A235EVP2"/>
<evidence type="ECO:0000313" key="3">
    <source>
        <dbReference type="Proteomes" id="UP000215181"/>
    </source>
</evidence>
<protein>
    <submittedName>
        <fullName evidence="2">VWA domain-containing protein</fullName>
    </submittedName>
</protein>
<evidence type="ECO:0000313" key="2">
    <source>
        <dbReference type="EMBL" id="OYD53074.1"/>
    </source>
</evidence>
<dbReference type="OrthoDB" id="387240at2"/>
<accession>A0A235EVP2</accession>
<reference evidence="2 3" key="1">
    <citation type="submission" date="2017-07" db="EMBL/GenBank/DDBJ databases">
        <title>Thauera sp. KNDSS-Mac4 genome sequence and assembly.</title>
        <authorList>
            <person name="Mayilraj S."/>
        </authorList>
    </citation>
    <scope>NUCLEOTIDE SEQUENCE [LARGE SCALE GENOMIC DNA]</scope>
    <source>
        <strain evidence="2 3">KNDSS-Mac4</strain>
    </source>
</reference>
<dbReference type="PANTHER" id="PTHR36846:SF1">
    <property type="entry name" value="PROTEIN VIAA"/>
    <property type="match status" value="1"/>
</dbReference>